<dbReference type="PROSITE" id="PS50850">
    <property type="entry name" value="MFS"/>
    <property type="match status" value="1"/>
</dbReference>
<evidence type="ECO:0000256" key="2">
    <source>
        <dbReference type="ARBA" id="ARBA00022692"/>
    </source>
</evidence>
<proteinExistence type="predicted"/>
<reference evidence="7 8" key="1">
    <citation type="submission" date="2016-11" db="EMBL/GenBank/DDBJ databases">
        <authorList>
            <person name="Jaros S."/>
            <person name="Januszkiewicz K."/>
            <person name="Wedrychowicz H."/>
        </authorList>
    </citation>
    <scope>NUCLEOTIDE SEQUENCE [LARGE SCALE GENOMIC DNA]</scope>
    <source>
        <strain evidence="7 8">GAS95</strain>
    </source>
</reference>
<feature type="transmembrane region" description="Helical" evidence="5">
    <location>
        <begin position="294"/>
        <end position="315"/>
    </location>
</feature>
<dbReference type="PANTHER" id="PTHR23508:SF10">
    <property type="entry name" value="CARBOXYLIC ACID TRANSPORTER PROTEIN HOMOLOG"/>
    <property type="match status" value="1"/>
</dbReference>
<evidence type="ECO:0000256" key="5">
    <source>
        <dbReference type="SAM" id="Phobius"/>
    </source>
</evidence>
<evidence type="ECO:0000313" key="7">
    <source>
        <dbReference type="EMBL" id="SIO36527.1"/>
    </source>
</evidence>
<feature type="transmembrane region" description="Helical" evidence="5">
    <location>
        <begin position="56"/>
        <end position="74"/>
    </location>
</feature>
<evidence type="ECO:0000256" key="4">
    <source>
        <dbReference type="ARBA" id="ARBA00023136"/>
    </source>
</evidence>
<keyword evidence="8" id="KW-1185">Reference proteome</keyword>
<feature type="transmembrane region" description="Helical" evidence="5">
    <location>
        <begin position="386"/>
        <end position="408"/>
    </location>
</feature>
<dbReference type="InterPro" id="IPR005829">
    <property type="entry name" value="Sugar_transporter_CS"/>
</dbReference>
<feature type="transmembrane region" description="Helical" evidence="5">
    <location>
        <begin position="174"/>
        <end position="194"/>
    </location>
</feature>
<dbReference type="GO" id="GO:0005886">
    <property type="term" value="C:plasma membrane"/>
    <property type="evidence" value="ECO:0007669"/>
    <property type="project" value="TreeGrafter"/>
</dbReference>
<dbReference type="Proteomes" id="UP000185151">
    <property type="component" value="Unassembled WGS sequence"/>
</dbReference>
<dbReference type="Gene3D" id="1.20.1250.20">
    <property type="entry name" value="MFS general substrate transporter like domains"/>
    <property type="match status" value="1"/>
</dbReference>
<feature type="transmembrane region" description="Helical" evidence="5">
    <location>
        <begin position="144"/>
        <end position="168"/>
    </location>
</feature>
<comment type="subcellular location">
    <subcellularLocation>
        <location evidence="1">Membrane</location>
        <topology evidence="1">Multi-pass membrane protein</topology>
    </subcellularLocation>
</comment>
<feature type="transmembrane region" description="Helical" evidence="5">
    <location>
        <begin position="321"/>
        <end position="343"/>
    </location>
</feature>
<organism evidence="7 8">
    <name type="scientific">Paraburkholderia phenazinium</name>
    <dbReference type="NCBI Taxonomy" id="60549"/>
    <lineage>
        <taxon>Bacteria</taxon>
        <taxon>Pseudomonadati</taxon>
        <taxon>Pseudomonadota</taxon>
        <taxon>Betaproteobacteria</taxon>
        <taxon>Burkholderiales</taxon>
        <taxon>Burkholderiaceae</taxon>
        <taxon>Paraburkholderia</taxon>
    </lineage>
</organism>
<keyword evidence="3 5" id="KW-1133">Transmembrane helix</keyword>
<feature type="transmembrane region" description="Helical" evidence="5">
    <location>
        <begin position="266"/>
        <end position="287"/>
    </location>
</feature>
<dbReference type="InterPro" id="IPR011701">
    <property type="entry name" value="MFS"/>
</dbReference>
<dbReference type="Pfam" id="PF07690">
    <property type="entry name" value="MFS_1"/>
    <property type="match status" value="1"/>
</dbReference>
<protein>
    <submittedName>
        <fullName evidence="7">MFS transporter, AAHS family, 4-hydroxybenzoate transporter</fullName>
    </submittedName>
</protein>
<feature type="domain" description="Major facilitator superfamily (MFS) profile" evidence="6">
    <location>
        <begin position="20"/>
        <end position="413"/>
    </location>
</feature>
<evidence type="ECO:0000313" key="8">
    <source>
        <dbReference type="Proteomes" id="UP000185151"/>
    </source>
</evidence>
<name>A0A1N6IX21_9BURK</name>
<evidence type="ECO:0000256" key="1">
    <source>
        <dbReference type="ARBA" id="ARBA00004141"/>
    </source>
</evidence>
<dbReference type="RefSeq" id="WP_074296002.1">
    <property type="nucleotide sequence ID" value="NZ_FSRU01000001.1"/>
</dbReference>
<keyword evidence="4 5" id="KW-0472">Membrane</keyword>
<dbReference type="SUPFAM" id="SSF103473">
    <property type="entry name" value="MFS general substrate transporter"/>
    <property type="match status" value="1"/>
</dbReference>
<dbReference type="AlphaFoldDB" id="A0A1N6IX21"/>
<dbReference type="PROSITE" id="PS00216">
    <property type="entry name" value="SUGAR_TRANSPORT_1"/>
    <property type="match status" value="1"/>
</dbReference>
<evidence type="ECO:0000259" key="6">
    <source>
        <dbReference type="PROSITE" id="PS50850"/>
    </source>
</evidence>
<dbReference type="InterPro" id="IPR020846">
    <property type="entry name" value="MFS_dom"/>
</dbReference>
<dbReference type="PROSITE" id="PS00217">
    <property type="entry name" value="SUGAR_TRANSPORT_2"/>
    <property type="match status" value="1"/>
</dbReference>
<dbReference type="GO" id="GO:0046943">
    <property type="term" value="F:carboxylic acid transmembrane transporter activity"/>
    <property type="evidence" value="ECO:0007669"/>
    <property type="project" value="TreeGrafter"/>
</dbReference>
<feature type="transmembrane region" description="Helical" evidence="5">
    <location>
        <begin position="86"/>
        <end position="105"/>
    </location>
</feature>
<accession>A0A1N6IX21</accession>
<sequence length="438" mass="44449">MNLLAREPAAGPPVSNVLSITLVCFAVSMIDGFDTLMLSFVAPLLAKSLQIDHATLGRVFGAGFIGTVLGSLIVGPLADRFGRRPMLLLALGVTGVFTLGCAFATSATMLAALRFIGGLGMGGAIPPVAAITAESSSPQRRSSLVILMFIGFPLGAVVGGAITAALMVRFGWPFVFLMGGAFALLVLIPVLLVIPTHALSRDERAAARQQAAARGLHVVSGVFAGGRLPATLALWFGVLSSMILSGFLVSFMPTMLNMNGVEPGRAALGSVVLNFGAIGGALVLSAMVGKRGPFVPVSLSFIGGALLTAALGHLIGAGNLALAMLFAVGAFLVGGQLTFPAIASHLFPADVRAAGIGWALAIGRLGSIIGPVVGGILLSQHLAFDTLFMLAALLAVAAALGIALANLLRPREENGPLPPARSFAIPGSELGEAGNGKH</sequence>
<gene>
    <name evidence="7" type="ORF">SAMN05444165_2572</name>
</gene>
<dbReference type="PANTHER" id="PTHR23508">
    <property type="entry name" value="CARBOXYLIC ACID TRANSPORTER PROTEIN HOMOLOG"/>
    <property type="match status" value="1"/>
</dbReference>
<feature type="transmembrane region" description="Helical" evidence="5">
    <location>
        <begin position="355"/>
        <end position="380"/>
    </location>
</feature>
<dbReference type="InterPro" id="IPR036259">
    <property type="entry name" value="MFS_trans_sf"/>
</dbReference>
<feature type="transmembrane region" description="Helical" evidence="5">
    <location>
        <begin position="232"/>
        <end position="254"/>
    </location>
</feature>
<dbReference type="EMBL" id="FSRU01000001">
    <property type="protein sequence ID" value="SIO36527.1"/>
    <property type="molecule type" value="Genomic_DNA"/>
</dbReference>
<feature type="transmembrane region" description="Helical" evidence="5">
    <location>
        <begin position="111"/>
        <end position="132"/>
    </location>
</feature>
<evidence type="ECO:0000256" key="3">
    <source>
        <dbReference type="ARBA" id="ARBA00022989"/>
    </source>
</evidence>
<keyword evidence="2 5" id="KW-0812">Transmembrane</keyword>